<dbReference type="SUPFAM" id="SSF53807">
    <property type="entry name" value="Helical backbone' metal receptor"/>
    <property type="match status" value="1"/>
</dbReference>
<evidence type="ECO:0000256" key="6">
    <source>
        <dbReference type="SAM" id="SignalP"/>
    </source>
</evidence>
<keyword evidence="2 5" id="KW-0813">Transport</keyword>
<evidence type="ECO:0000256" key="2">
    <source>
        <dbReference type="ARBA" id="ARBA00022448"/>
    </source>
</evidence>
<dbReference type="PRINTS" id="PR00690">
    <property type="entry name" value="ADHESNFAMILY"/>
</dbReference>
<dbReference type="AlphaFoldDB" id="A0A7Z0E904"/>
<evidence type="ECO:0000256" key="3">
    <source>
        <dbReference type="ARBA" id="ARBA00022723"/>
    </source>
</evidence>
<dbReference type="GO" id="GO:0007155">
    <property type="term" value="P:cell adhesion"/>
    <property type="evidence" value="ECO:0007669"/>
    <property type="project" value="InterPro"/>
</dbReference>
<sequence length="326" mass="35168">MHRRRIPFLAAGLACALGLSGCAAAGPDSADAPGESQLPVVLTSFSVLADMTRAVGGELVDTRSITPPGVEIHEYSPTPGDLRDAAAADLIFFNGLGLEAWYEQFLSHSEVEVVLLSDSVETLPVTRLPGDSPGGDVEAETLEGDASAELPINPHAWMSPAQAMVYVENIEVALTRLAPEHAEEFSANATAYREEIQAIWDRAEEQLESLPEDTDVHLVTCEGAFSYLAEDLDLGEHYLWPLNAEDEGSPQQVQAQIRYVEEHQVPTIFCESTVNDSAQRQVAETTGATLSEPLHVDSITEADGPAPSYLELLEHDLDLILEGARP</sequence>
<dbReference type="InterPro" id="IPR050492">
    <property type="entry name" value="Bact_metal-bind_prot9"/>
</dbReference>
<feature type="chain" id="PRO_5039672764" evidence="6">
    <location>
        <begin position="26"/>
        <end position="326"/>
    </location>
</feature>
<dbReference type="PANTHER" id="PTHR42953">
    <property type="entry name" value="HIGH-AFFINITY ZINC UPTAKE SYSTEM PROTEIN ZNUA-RELATED"/>
    <property type="match status" value="1"/>
</dbReference>
<feature type="signal peptide" evidence="6">
    <location>
        <begin position="1"/>
        <end position="25"/>
    </location>
</feature>
<dbReference type="PANTHER" id="PTHR42953:SF1">
    <property type="entry name" value="METAL-BINDING PROTEIN HI_0362-RELATED"/>
    <property type="match status" value="1"/>
</dbReference>
<reference evidence="7 8" key="1">
    <citation type="submission" date="2020-07" db="EMBL/GenBank/DDBJ databases">
        <title>Sequencing the genomes of 1000 actinobacteria strains.</title>
        <authorList>
            <person name="Klenk H.-P."/>
        </authorList>
    </citation>
    <scope>NUCLEOTIDE SEQUENCE [LARGE SCALE GENOMIC DNA]</scope>
    <source>
        <strain evidence="7 8">DSM 15664</strain>
    </source>
</reference>
<evidence type="ECO:0000313" key="8">
    <source>
        <dbReference type="Proteomes" id="UP000560069"/>
    </source>
</evidence>
<dbReference type="InterPro" id="IPR006128">
    <property type="entry name" value="Lipoprotein_PsaA-like"/>
</dbReference>
<dbReference type="InterPro" id="IPR006127">
    <property type="entry name" value="ZnuA-like"/>
</dbReference>
<accession>A0A7Z0E904</accession>
<protein>
    <submittedName>
        <fullName evidence="7">Manganese transport system substrate-binding protein</fullName>
    </submittedName>
</protein>
<dbReference type="EMBL" id="JACCFQ010000001">
    <property type="protein sequence ID" value="NYJ17277.1"/>
    <property type="molecule type" value="Genomic_DNA"/>
</dbReference>
<keyword evidence="8" id="KW-1185">Reference proteome</keyword>
<comment type="similarity">
    <text evidence="5">Belongs to the bacterial solute-binding protein 9 family.</text>
</comment>
<dbReference type="PROSITE" id="PS51257">
    <property type="entry name" value="PROKAR_LIPOPROTEIN"/>
    <property type="match status" value="1"/>
</dbReference>
<dbReference type="GO" id="GO:0046872">
    <property type="term" value="F:metal ion binding"/>
    <property type="evidence" value="ECO:0007669"/>
    <property type="project" value="UniProtKB-KW"/>
</dbReference>
<evidence type="ECO:0000256" key="1">
    <source>
        <dbReference type="ARBA" id="ARBA00004196"/>
    </source>
</evidence>
<comment type="subcellular location">
    <subcellularLocation>
        <location evidence="1">Cell envelope</location>
    </subcellularLocation>
</comment>
<evidence type="ECO:0000256" key="4">
    <source>
        <dbReference type="ARBA" id="ARBA00022729"/>
    </source>
</evidence>
<dbReference type="GO" id="GO:0030001">
    <property type="term" value="P:metal ion transport"/>
    <property type="evidence" value="ECO:0007669"/>
    <property type="project" value="InterPro"/>
</dbReference>
<keyword evidence="4 6" id="KW-0732">Signal</keyword>
<evidence type="ECO:0000313" key="7">
    <source>
        <dbReference type="EMBL" id="NYJ17277.1"/>
    </source>
</evidence>
<dbReference type="RefSeq" id="WP_179442034.1">
    <property type="nucleotide sequence ID" value="NZ_BAAALK010000002.1"/>
</dbReference>
<proteinExistence type="inferred from homology"/>
<dbReference type="GO" id="GO:0030313">
    <property type="term" value="C:cell envelope"/>
    <property type="evidence" value="ECO:0007669"/>
    <property type="project" value="UniProtKB-SubCell"/>
</dbReference>
<dbReference type="Gene3D" id="3.40.50.1980">
    <property type="entry name" value="Nitrogenase molybdenum iron protein domain"/>
    <property type="match status" value="2"/>
</dbReference>
<dbReference type="PRINTS" id="PR00691">
    <property type="entry name" value="ADHESINB"/>
</dbReference>
<organism evidence="7 8">
    <name type="scientific">Nesterenkonia sandarakina</name>
    <dbReference type="NCBI Taxonomy" id="272918"/>
    <lineage>
        <taxon>Bacteria</taxon>
        <taxon>Bacillati</taxon>
        <taxon>Actinomycetota</taxon>
        <taxon>Actinomycetes</taxon>
        <taxon>Micrococcales</taxon>
        <taxon>Micrococcaceae</taxon>
        <taxon>Nesterenkonia</taxon>
    </lineage>
</organism>
<name>A0A7Z0E904_9MICC</name>
<comment type="caution">
    <text evidence="7">The sequence shown here is derived from an EMBL/GenBank/DDBJ whole genome shotgun (WGS) entry which is preliminary data.</text>
</comment>
<dbReference type="Pfam" id="PF01297">
    <property type="entry name" value="ZnuA"/>
    <property type="match status" value="1"/>
</dbReference>
<dbReference type="Proteomes" id="UP000560069">
    <property type="component" value="Unassembled WGS sequence"/>
</dbReference>
<evidence type="ECO:0000256" key="5">
    <source>
        <dbReference type="RuleBase" id="RU003512"/>
    </source>
</evidence>
<dbReference type="InterPro" id="IPR006129">
    <property type="entry name" value="AdhesinB"/>
</dbReference>
<gene>
    <name evidence="7" type="ORF">HNR11_001811</name>
</gene>
<keyword evidence="3" id="KW-0479">Metal-binding</keyword>